<reference evidence="2 3" key="1">
    <citation type="journal article" date="2020" name="ISME J.">
        <title>Uncovering the hidden diversity of litter-decomposition mechanisms in mushroom-forming fungi.</title>
        <authorList>
            <person name="Floudas D."/>
            <person name="Bentzer J."/>
            <person name="Ahren D."/>
            <person name="Johansson T."/>
            <person name="Persson P."/>
            <person name="Tunlid A."/>
        </authorList>
    </citation>
    <scope>NUCLEOTIDE SEQUENCE [LARGE SCALE GENOMIC DNA]</scope>
    <source>
        <strain evidence="2 3">CBS 175.51</strain>
    </source>
</reference>
<feature type="domain" description="Fungal-type protein kinase" evidence="1">
    <location>
        <begin position="24"/>
        <end position="152"/>
    </location>
</feature>
<dbReference type="InterPro" id="IPR040976">
    <property type="entry name" value="Pkinase_fungal"/>
</dbReference>
<dbReference type="InterPro" id="IPR011009">
    <property type="entry name" value="Kinase-like_dom_sf"/>
</dbReference>
<gene>
    <name evidence="2" type="ORF">D9611_005954</name>
</gene>
<keyword evidence="3" id="KW-1185">Reference proteome</keyword>
<dbReference type="SUPFAM" id="SSF56112">
    <property type="entry name" value="Protein kinase-like (PK-like)"/>
    <property type="match status" value="1"/>
</dbReference>
<name>A0A8H5CG33_9AGAR</name>
<comment type="caution">
    <text evidence="2">The sequence shown here is derived from an EMBL/GenBank/DDBJ whole genome shotgun (WGS) entry which is preliminary data.</text>
</comment>
<evidence type="ECO:0000313" key="3">
    <source>
        <dbReference type="Proteomes" id="UP000541558"/>
    </source>
</evidence>
<proteinExistence type="predicted"/>
<dbReference type="PANTHER" id="PTHR38248:SF2">
    <property type="entry name" value="FUNK1 11"/>
    <property type="match status" value="1"/>
</dbReference>
<accession>A0A8H5CG33</accession>
<evidence type="ECO:0000313" key="2">
    <source>
        <dbReference type="EMBL" id="KAF5341106.1"/>
    </source>
</evidence>
<dbReference type="PANTHER" id="PTHR38248">
    <property type="entry name" value="FUNK1 6"/>
    <property type="match status" value="1"/>
</dbReference>
<dbReference type="OrthoDB" id="5569250at2759"/>
<dbReference type="AlphaFoldDB" id="A0A8H5CG33"/>
<dbReference type="EMBL" id="JAACJK010000002">
    <property type="protein sequence ID" value="KAF5341106.1"/>
    <property type="molecule type" value="Genomic_DNA"/>
</dbReference>
<evidence type="ECO:0000259" key="1">
    <source>
        <dbReference type="Pfam" id="PF17667"/>
    </source>
</evidence>
<dbReference type="Proteomes" id="UP000541558">
    <property type="component" value="Unassembled WGS sequence"/>
</dbReference>
<sequence length="228" mass="26157">MVSLQDHCADTEAYRPPGFCHPNIQNRTKFRLVMQLYGKSIEHFTSRAQATSALRDAILASRSFFERYLTPRGLSMQNILLGHFGASPRLRGILIDLDMAIWTTSDISKLRANMGLGTRQSIGVLHNLQCQLPPRHDHLDDLESFFYVLCHLVLLFESPGCRSKAMNDMFAEWETVESLHTLVVLKSAKLYDYCQWPTSLWWGEVAETLLKGFQDILWPIVQRKTTAR</sequence>
<protein>
    <recommendedName>
        <fullName evidence="1">Fungal-type protein kinase domain-containing protein</fullName>
    </recommendedName>
</protein>
<organism evidence="2 3">
    <name type="scientific">Ephemerocybe angulata</name>
    <dbReference type="NCBI Taxonomy" id="980116"/>
    <lineage>
        <taxon>Eukaryota</taxon>
        <taxon>Fungi</taxon>
        <taxon>Dikarya</taxon>
        <taxon>Basidiomycota</taxon>
        <taxon>Agaricomycotina</taxon>
        <taxon>Agaricomycetes</taxon>
        <taxon>Agaricomycetidae</taxon>
        <taxon>Agaricales</taxon>
        <taxon>Agaricineae</taxon>
        <taxon>Psathyrellaceae</taxon>
        <taxon>Ephemerocybe</taxon>
    </lineage>
</organism>
<dbReference type="Pfam" id="PF17667">
    <property type="entry name" value="Pkinase_fungal"/>
    <property type="match status" value="1"/>
</dbReference>